<feature type="non-terminal residue" evidence="1">
    <location>
        <position position="1"/>
    </location>
</feature>
<protein>
    <submittedName>
        <fullName evidence="1">Jg23658 protein</fullName>
    </submittedName>
</protein>
<reference evidence="1" key="1">
    <citation type="submission" date="2022-03" db="EMBL/GenBank/DDBJ databases">
        <authorList>
            <person name="Lindestad O."/>
        </authorList>
    </citation>
    <scope>NUCLEOTIDE SEQUENCE</scope>
</reference>
<dbReference type="AlphaFoldDB" id="A0A8S4QGZ4"/>
<sequence length="62" mass="7347">KINNSWVVIKESIALSLGLPEPEYQYQNTITTIPVPEYKYQNTSSRIFLFIKRSLCWLARHF</sequence>
<dbReference type="Proteomes" id="UP000838756">
    <property type="component" value="Unassembled WGS sequence"/>
</dbReference>
<dbReference type="EMBL" id="CAKXAJ010005724">
    <property type="protein sequence ID" value="CAH2209212.1"/>
    <property type="molecule type" value="Genomic_DNA"/>
</dbReference>
<comment type="caution">
    <text evidence="1">The sequence shown here is derived from an EMBL/GenBank/DDBJ whole genome shotgun (WGS) entry which is preliminary data.</text>
</comment>
<name>A0A8S4QGZ4_9NEOP</name>
<proteinExistence type="predicted"/>
<keyword evidence="2" id="KW-1185">Reference proteome</keyword>
<evidence type="ECO:0000313" key="1">
    <source>
        <dbReference type="EMBL" id="CAH2209212.1"/>
    </source>
</evidence>
<gene>
    <name evidence="1" type="primary">jg23658</name>
    <name evidence="1" type="ORF">PAEG_LOCUS1611</name>
</gene>
<organism evidence="1 2">
    <name type="scientific">Pararge aegeria aegeria</name>
    <dbReference type="NCBI Taxonomy" id="348720"/>
    <lineage>
        <taxon>Eukaryota</taxon>
        <taxon>Metazoa</taxon>
        <taxon>Ecdysozoa</taxon>
        <taxon>Arthropoda</taxon>
        <taxon>Hexapoda</taxon>
        <taxon>Insecta</taxon>
        <taxon>Pterygota</taxon>
        <taxon>Neoptera</taxon>
        <taxon>Endopterygota</taxon>
        <taxon>Lepidoptera</taxon>
        <taxon>Glossata</taxon>
        <taxon>Ditrysia</taxon>
        <taxon>Papilionoidea</taxon>
        <taxon>Nymphalidae</taxon>
        <taxon>Satyrinae</taxon>
        <taxon>Satyrini</taxon>
        <taxon>Parargina</taxon>
        <taxon>Pararge</taxon>
    </lineage>
</organism>
<evidence type="ECO:0000313" key="2">
    <source>
        <dbReference type="Proteomes" id="UP000838756"/>
    </source>
</evidence>
<accession>A0A8S4QGZ4</accession>